<feature type="region of interest" description="Disordered" evidence="1">
    <location>
        <begin position="69"/>
        <end position="111"/>
    </location>
</feature>
<sequence>MLDHGGFSIQVRLAELGSVPMTSFGQHFHHGIFCDLGLHSYSHSAPEATFRSPLETAYTEMQSCARATDDSCENGTVVPNPSNRWESYSRKQLSVDSRTRSHVPDEKGPES</sequence>
<reference evidence="2" key="1">
    <citation type="submission" date="2020-08" db="EMBL/GenBank/DDBJ databases">
        <title>Multicomponent nature underlies the extraordinary mechanical properties of spider dragline silk.</title>
        <authorList>
            <person name="Kono N."/>
            <person name="Nakamura H."/>
            <person name="Mori M."/>
            <person name="Yoshida Y."/>
            <person name="Ohtoshi R."/>
            <person name="Malay A.D."/>
            <person name="Moran D.A.P."/>
            <person name="Tomita M."/>
            <person name="Numata K."/>
            <person name="Arakawa K."/>
        </authorList>
    </citation>
    <scope>NUCLEOTIDE SEQUENCE</scope>
</reference>
<feature type="compositionally biased region" description="Basic and acidic residues" evidence="1">
    <location>
        <begin position="97"/>
        <end position="111"/>
    </location>
</feature>
<proteinExistence type="predicted"/>
<comment type="caution">
    <text evidence="2">The sequence shown here is derived from an EMBL/GenBank/DDBJ whole genome shotgun (WGS) entry which is preliminary data.</text>
</comment>
<protein>
    <submittedName>
        <fullName evidence="2">Uncharacterized protein</fullName>
    </submittedName>
</protein>
<dbReference type="Proteomes" id="UP000887013">
    <property type="component" value="Unassembled WGS sequence"/>
</dbReference>
<organism evidence="2 3">
    <name type="scientific">Nephila pilipes</name>
    <name type="common">Giant wood spider</name>
    <name type="synonym">Nephila maculata</name>
    <dbReference type="NCBI Taxonomy" id="299642"/>
    <lineage>
        <taxon>Eukaryota</taxon>
        <taxon>Metazoa</taxon>
        <taxon>Ecdysozoa</taxon>
        <taxon>Arthropoda</taxon>
        <taxon>Chelicerata</taxon>
        <taxon>Arachnida</taxon>
        <taxon>Araneae</taxon>
        <taxon>Araneomorphae</taxon>
        <taxon>Entelegynae</taxon>
        <taxon>Araneoidea</taxon>
        <taxon>Nephilidae</taxon>
        <taxon>Nephila</taxon>
    </lineage>
</organism>
<evidence type="ECO:0000256" key="1">
    <source>
        <dbReference type="SAM" id="MobiDB-lite"/>
    </source>
</evidence>
<gene>
    <name evidence="2" type="ORF">NPIL_183111</name>
</gene>
<dbReference type="AlphaFoldDB" id="A0A8X6PYE0"/>
<feature type="compositionally biased region" description="Polar residues" evidence="1">
    <location>
        <begin position="73"/>
        <end position="96"/>
    </location>
</feature>
<name>A0A8X6PYE0_NEPPI</name>
<evidence type="ECO:0000313" key="2">
    <source>
        <dbReference type="EMBL" id="GFT96419.1"/>
    </source>
</evidence>
<accession>A0A8X6PYE0</accession>
<dbReference type="EMBL" id="BMAW01075374">
    <property type="protein sequence ID" value="GFT96419.1"/>
    <property type="molecule type" value="Genomic_DNA"/>
</dbReference>
<evidence type="ECO:0000313" key="3">
    <source>
        <dbReference type="Proteomes" id="UP000887013"/>
    </source>
</evidence>
<keyword evidence="3" id="KW-1185">Reference proteome</keyword>